<sequence>MLKLIQILRFPKDRPSTFHVNPSTRVNRQFDRTLRFDDDDDDIDNYDEEDHRQSSSNPYGLEPIWNWSNNTDARVWVRQLQITSKHYGWTEEETLNVVTMSLRGCAATWYSAIERRLNRVRNPRVRLDEFHKEFADRFIGASDTNITRQILNIEQKHGENTRSYTDRLQSLANRLDDPLLDHVLQDAFGSGLQSACRTHLINRAPKTLQGVIKFAVEFQSRYGERNPYQEPYMSTERRSKETTGKLSTQDKSEYGKIFVDAGIEPKILKQLTRQQEEMEAQLRSLRESIATMGAREEEELIQQEVDKMLEARIVSSSSSPWSALVVLVPKKDEHGKITDKKRVCIDYRQLNKLTKKYSFPMPLIDDMLDRLGQFDSYCLVDLKRAYWQIKMDPSSKEKTAFATKNLYECNRMAMGLKNAPASFQRLMNRVLANHSRYAQSYFNDIMIMGATKWKWTTEQEKAFRLLKECLLKPPILRHANFALMFIVQTYWQSGAIAAILAQRDTRKYEKRPEEFVVAYASKRLSSLELNYSPIEGECYAVVWDVTKVFRQYLYGKPFIVETDHLALQWLMSNQELHGRLGRWSMKLQAFDFDIQYRKGKAHTNVDALGRVVPLAVTSFLQVFGASDPNSTTSDTMERAEYLEYLFQMAESAESRFVSSLEFALATISVDGQSLVEDEIIFPSVDSECPQSLTMAQFVREEILARHGYLDEILTDGGREFLRELQQVLQQTSIRHRTTSAYNPQANGLIERFNRTLLEAISRLTQQEGMSSDAASSSEPIFPSPKEHLLAVHNHMTVIHERARVKTRRAQQRQVKNFAAHHEFRNTIVPKPEDLVYLGDRRTRRPKLSSQLKGPFLVLGLDVENHQVVIIENAKAKKNESTSKKFYEWKSYRLKQHLPAKP</sequence>
<dbReference type="PROSITE" id="PS50994">
    <property type="entry name" value="INTEGRASE"/>
    <property type="match status" value="1"/>
</dbReference>
<reference evidence="10 11" key="1">
    <citation type="submission" date="2024-09" db="EMBL/GenBank/DDBJ databases">
        <title>Chromosome-scale assembly of Riccia sorocarpa.</title>
        <authorList>
            <person name="Paukszto L."/>
        </authorList>
    </citation>
    <scope>NUCLEOTIDE SEQUENCE [LARGE SCALE GENOMIC DNA]</scope>
    <source>
        <strain evidence="10">LP-2024</strain>
        <tissue evidence="10">Aerial parts of the thallus</tissue>
    </source>
</reference>
<dbReference type="CDD" id="cd01647">
    <property type="entry name" value="RT_LTR"/>
    <property type="match status" value="1"/>
</dbReference>
<dbReference type="InterPro" id="IPR043502">
    <property type="entry name" value="DNA/RNA_pol_sf"/>
</dbReference>
<name>A0ABD3GN52_9MARC</name>
<feature type="region of interest" description="Disordered" evidence="8">
    <location>
        <begin position="227"/>
        <end position="247"/>
    </location>
</feature>
<dbReference type="InterPro" id="IPR041373">
    <property type="entry name" value="RT_RNaseH"/>
</dbReference>
<dbReference type="Gene3D" id="3.30.420.10">
    <property type="entry name" value="Ribonuclease H-like superfamily/Ribonuclease H"/>
    <property type="match status" value="1"/>
</dbReference>
<evidence type="ECO:0000256" key="1">
    <source>
        <dbReference type="ARBA" id="ARBA00022679"/>
    </source>
</evidence>
<gene>
    <name evidence="10" type="ORF">R1sor_023334</name>
</gene>
<feature type="coiled-coil region" evidence="7">
    <location>
        <begin position="268"/>
        <end position="295"/>
    </location>
</feature>
<dbReference type="GO" id="GO:0003964">
    <property type="term" value="F:RNA-directed DNA polymerase activity"/>
    <property type="evidence" value="ECO:0007669"/>
    <property type="project" value="UniProtKB-KW"/>
</dbReference>
<evidence type="ECO:0000256" key="2">
    <source>
        <dbReference type="ARBA" id="ARBA00022695"/>
    </source>
</evidence>
<dbReference type="SUPFAM" id="SSF53098">
    <property type="entry name" value="Ribonuclease H-like"/>
    <property type="match status" value="1"/>
</dbReference>
<dbReference type="AlphaFoldDB" id="A0ABD3GN52"/>
<dbReference type="Proteomes" id="UP001633002">
    <property type="component" value="Unassembled WGS sequence"/>
</dbReference>
<dbReference type="InterPro" id="IPR000477">
    <property type="entry name" value="RT_dom"/>
</dbReference>
<keyword evidence="2" id="KW-0548">Nucleotidyltransferase</keyword>
<dbReference type="InterPro" id="IPR036397">
    <property type="entry name" value="RNaseH_sf"/>
</dbReference>
<dbReference type="PANTHER" id="PTHR37984">
    <property type="entry name" value="PROTEIN CBG26694"/>
    <property type="match status" value="1"/>
</dbReference>
<organism evidence="10 11">
    <name type="scientific">Riccia sorocarpa</name>
    <dbReference type="NCBI Taxonomy" id="122646"/>
    <lineage>
        <taxon>Eukaryota</taxon>
        <taxon>Viridiplantae</taxon>
        <taxon>Streptophyta</taxon>
        <taxon>Embryophyta</taxon>
        <taxon>Marchantiophyta</taxon>
        <taxon>Marchantiopsida</taxon>
        <taxon>Marchantiidae</taxon>
        <taxon>Marchantiales</taxon>
        <taxon>Ricciaceae</taxon>
        <taxon>Riccia</taxon>
    </lineage>
</organism>
<evidence type="ECO:0000256" key="3">
    <source>
        <dbReference type="ARBA" id="ARBA00022722"/>
    </source>
</evidence>
<evidence type="ECO:0000256" key="7">
    <source>
        <dbReference type="SAM" id="Coils"/>
    </source>
</evidence>
<keyword evidence="3" id="KW-0540">Nuclease</keyword>
<feature type="domain" description="Integrase catalytic" evidence="9">
    <location>
        <begin position="624"/>
        <end position="802"/>
    </location>
</feature>
<dbReference type="InterPro" id="IPR043128">
    <property type="entry name" value="Rev_trsase/Diguanyl_cyclase"/>
</dbReference>
<keyword evidence="11" id="KW-1185">Reference proteome</keyword>
<dbReference type="Gene3D" id="3.30.70.270">
    <property type="match status" value="1"/>
</dbReference>
<dbReference type="Pfam" id="PF03732">
    <property type="entry name" value="Retrotrans_gag"/>
    <property type="match status" value="1"/>
</dbReference>
<dbReference type="InterPro" id="IPR001584">
    <property type="entry name" value="Integrase_cat-core"/>
</dbReference>
<dbReference type="InterPro" id="IPR005162">
    <property type="entry name" value="Retrotrans_gag_dom"/>
</dbReference>
<evidence type="ECO:0000256" key="4">
    <source>
        <dbReference type="ARBA" id="ARBA00022759"/>
    </source>
</evidence>
<dbReference type="EMBL" id="JBJQOH010000007">
    <property type="protein sequence ID" value="KAL3680378.1"/>
    <property type="molecule type" value="Genomic_DNA"/>
</dbReference>
<comment type="caution">
    <text evidence="10">The sequence shown here is derived from an EMBL/GenBank/DDBJ whole genome shotgun (WGS) entry which is preliminary data.</text>
</comment>
<dbReference type="GO" id="GO:0004519">
    <property type="term" value="F:endonuclease activity"/>
    <property type="evidence" value="ECO:0007669"/>
    <property type="project" value="UniProtKB-KW"/>
</dbReference>
<dbReference type="Pfam" id="PF00078">
    <property type="entry name" value="RVT_1"/>
    <property type="match status" value="1"/>
</dbReference>
<dbReference type="InterPro" id="IPR012337">
    <property type="entry name" value="RNaseH-like_sf"/>
</dbReference>
<dbReference type="InterPro" id="IPR050951">
    <property type="entry name" value="Retrovirus_Pol_polyprotein"/>
</dbReference>
<dbReference type="SUPFAM" id="SSF56672">
    <property type="entry name" value="DNA/RNA polymerases"/>
    <property type="match status" value="1"/>
</dbReference>
<dbReference type="Gene3D" id="3.10.10.10">
    <property type="entry name" value="HIV Type 1 Reverse Transcriptase, subunit A, domain 1"/>
    <property type="match status" value="1"/>
</dbReference>
<keyword evidence="5" id="KW-0378">Hydrolase</keyword>
<evidence type="ECO:0000259" key="9">
    <source>
        <dbReference type="PROSITE" id="PS50994"/>
    </source>
</evidence>
<evidence type="ECO:0000256" key="6">
    <source>
        <dbReference type="ARBA" id="ARBA00022918"/>
    </source>
</evidence>
<dbReference type="CDD" id="cd09274">
    <property type="entry name" value="RNase_HI_RT_Ty3"/>
    <property type="match status" value="1"/>
</dbReference>
<accession>A0ABD3GN52</accession>
<keyword evidence="4" id="KW-0255">Endonuclease</keyword>
<keyword evidence="7" id="KW-0175">Coiled coil</keyword>
<feature type="compositionally biased region" description="Basic and acidic residues" evidence="8">
    <location>
        <begin position="235"/>
        <end position="247"/>
    </location>
</feature>
<dbReference type="GO" id="GO:0016787">
    <property type="term" value="F:hydrolase activity"/>
    <property type="evidence" value="ECO:0007669"/>
    <property type="project" value="UniProtKB-KW"/>
</dbReference>
<dbReference type="Pfam" id="PF17917">
    <property type="entry name" value="RT_RNaseH"/>
    <property type="match status" value="1"/>
</dbReference>
<dbReference type="PANTHER" id="PTHR37984:SF5">
    <property type="entry name" value="PROTEIN NYNRIN-LIKE"/>
    <property type="match status" value="1"/>
</dbReference>
<evidence type="ECO:0000256" key="8">
    <source>
        <dbReference type="SAM" id="MobiDB-lite"/>
    </source>
</evidence>
<evidence type="ECO:0000313" key="11">
    <source>
        <dbReference type="Proteomes" id="UP001633002"/>
    </source>
</evidence>
<proteinExistence type="predicted"/>
<protein>
    <recommendedName>
        <fullName evidence="9">Integrase catalytic domain-containing protein</fullName>
    </recommendedName>
</protein>
<keyword evidence="6" id="KW-0695">RNA-directed DNA polymerase</keyword>
<keyword evidence="1" id="KW-0808">Transferase</keyword>
<evidence type="ECO:0000313" key="10">
    <source>
        <dbReference type="EMBL" id="KAL3680378.1"/>
    </source>
</evidence>
<evidence type="ECO:0000256" key="5">
    <source>
        <dbReference type="ARBA" id="ARBA00022801"/>
    </source>
</evidence>